<feature type="transmembrane region" description="Helical" evidence="1">
    <location>
        <begin position="276"/>
        <end position="294"/>
    </location>
</feature>
<dbReference type="PANTHER" id="PTHR23028:SF131">
    <property type="entry name" value="BLR2367 PROTEIN"/>
    <property type="match status" value="1"/>
</dbReference>
<feature type="domain" description="Acyltransferase 3" evidence="2">
    <location>
        <begin position="6"/>
        <end position="332"/>
    </location>
</feature>
<feature type="transmembrane region" description="Helical" evidence="1">
    <location>
        <begin position="137"/>
        <end position="158"/>
    </location>
</feature>
<dbReference type="PANTHER" id="PTHR23028">
    <property type="entry name" value="ACETYLTRANSFERASE"/>
    <property type="match status" value="1"/>
</dbReference>
<dbReference type="EMBL" id="BPQP01000006">
    <property type="protein sequence ID" value="GJD93205.1"/>
    <property type="molecule type" value="Genomic_DNA"/>
</dbReference>
<keyword evidence="1" id="KW-0812">Transmembrane</keyword>
<evidence type="ECO:0000313" key="4">
    <source>
        <dbReference type="Proteomes" id="UP001055125"/>
    </source>
</evidence>
<comment type="caution">
    <text evidence="3">The sequence shown here is derived from an EMBL/GenBank/DDBJ whole genome shotgun (WGS) entry which is preliminary data.</text>
</comment>
<sequence>MTLAPIQVLRGFAALLVVVHHAQFEGVVLAGRTSRSFEPSTLLPWAAGVDIFFVISGFIIVHAAAPLYGRRDGRRRFLAHRVARLVPLYWLTTALYLAVLLAAPALLASNAALEPGYVLASFLFWPALSPDGQPQPLYSLGWTLNFEMFFYALFAVALPWGRRIAFAWVAASLSLLVTLRLSVPGLPQPLAFWGAPIVLEFALGAALGLARAEGLRLAALPRLCLAAAGIAWLMSVAGEPDLAMRPLAYGLPGLLLVAAAGLGPPRRGPEPLPLRWGVGLGDASYALYLAHPFVLRAAREILLRTGAGAWIGPWAGIALMIGLAVAAAILVHHGIERRLTAHARRLLDRRPAEPRPA</sequence>
<name>A0ABQ4RS83_9HYPH</name>
<dbReference type="InterPro" id="IPR050879">
    <property type="entry name" value="Acyltransferase_3"/>
</dbReference>
<feature type="transmembrane region" description="Helical" evidence="1">
    <location>
        <begin position="88"/>
        <end position="107"/>
    </location>
</feature>
<evidence type="ECO:0000256" key="1">
    <source>
        <dbReference type="SAM" id="Phobius"/>
    </source>
</evidence>
<feature type="transmembrane region" description="Helical" evidence="1">
    <location>
        <begin position="247"/>
        <end position="264"/>
    </location>
</feature>
<keyword evidence="1" id="KW-1133">Transmembrane helix</keyword>
<gene>
    <name evidence="3" type="ORF">OCOJLMKI_0396</name>
</gene>
<dbReference type="Proteomes" id="UP001055125">
    <property type="component" value="Unassembled WGS sequence"/>
</dbReference>
<proteinExistence type="predicted"/>
<dbReference type="InterPro" id="IPR002656">
    <property type="entry name" value="Acyl_transf_3_dom"/>
</dbReference>
<dbReference type="Pfam" id="PF01757">
    <property type="entry name" value="Acyl_transf_3"/>
    <property type="match status" value="1"/>
</dbReference>
<feature type="transmembrane region" description="Helical" evidence="1">
    <location>
        <begin position="46"/>
        <end position="68"/>
    </location>
</feature>
<feature type="transmembrane region" description="Helical" evidence="1">
    <location>
        <begin position="165"/>
        <end position="184"/>
    </location>
</feature>
<reference evidence="3" key="2">
    <citation type="submission" date="2021-08" db="EMBL/GenBank/DDBJ databases">
        <authorList>
            <person name="Tani A."/>
            <person name="Ola A."/>
            <person name="Ogura Y."/>
            <person name="Katsura K."/>
            <person name="Hayashi T."/>
        </authorList>
    </citation>
    <scope>NUCLEOTIDE SEQUENCE</scope>
    <source>
        <strain evidence="3">DSM 19015</strain>
    </source>
</reference>
<accession>A0ABQ4RS83</accession>
<feature type="transmembrane region" description="Helical" evidence="1">
    <location>
        <begin position="190"/>
        <end position="210"/>
    </location>
</feature>
<keyword evidence="4" id="KW-1185">Reference proteome</keyword>
<feature type="transmembrane region" description="Helical" evidence="1">
    <location>
        <begin position="217"/>
        <end position="235"/>
    </location>
</feature>
<feature type="transmembrane region" description="Helical" evidence="1">
    <location>
        <begin position="314"/>
        <end position="335"/>
    </location>
</feature>
<evidence type="ECO:0000313" key="3">
    <source>
        <dbReference type="EMBL" id="GJD93205.1"/>
    </source>
</evidence>
<keyword evidence="1" id="KW-0472">Membrane</keyword>
<reference evidence="3" key="1">
    <citation type="journal article" date="2021" name="Front. Microbiol.">
        <title>Comprehensive Comparative Genomics and Phenotyping of Methylobacterium Species.</title>
        <authorList>
            <person name="Alessa O."/>
            <person name="Ogura Y."/>
            <person name="Fujitani Y."/>
            <person name="Takami H."/>
            <person name="Hayashi T."/>
            <person name="Sahin N."/>
            <person name="Tani A."/>
        </authorList>
    </citation>
    <scope>NUCLEOTIDE SEQUENCE</scope>
    <source>
        <strain evidence="3">DSM 19015</strain>
    </source>
</reference>
<evidence type="ECO:0000259" key="2">
    <source>
        <dbReference type="Pfam" id="PF01757"/>
    </source>
</evidence>
<organism evidence="3 4">
    <name type="scientific">Methylobacterium iners</name>
    <dbReference type="NCBI Taxonomy" id="418707"/>
    <lineage>
        <taxon>Bacteria</taxon>
        <taxon>Pseudomonadati</taxon>
        <taxon>Pseudomonadota</taxon>
        <taxon>Alphaproteobacteria</taxon>
        <taxon>Hyphomicrobiales</taxon>
        <taxon>Methylobacteriaceae</taxon>
        <taxon>Methylobacterium</taxon>
    </lineage>
</organism>
<protein>
    <recommendedName>
        <fullName evidence="2">Acyltransferase 3 domain-containing protein</fullName>
    </recommendedName>
</protein>